<evidence type="ECO:0000313" key="2">
    <source>
        <dbReference type="Proteomes" id="UP000298138"/>
    </source>
</evidence>
<sequence length="80" mass="7972">MCTPPAHTAGHHPPAPDAPAAGAAFPCVLSLARGAGVLGDGMENRANRQPHVRLCACDGRLWSVSGDGGAECCGCDVCGC</sequence>
<organism evidence="1 2">
    <name type="scientific">Ascodesmis nigricans</name>
    <dbReference type="NCBI Taxonomy" id="341454"/>
    <lineage>
        <taxon>Eukaryota</taxon>
        <taxon>Fungi</taxon>
        <taxon>Dikarya</taxon>
        <taxon>Ascomycota</taxon>
        <taxon>Pezizomycotina</taxon>
        <taxon>Pezizomycetes</taxon>
        <taxon>Pezizales</taxon>
        <taxon>Ascodesmidaceae</taxon>
        <taxon>Ascodesmis</taxon>
    </lineage>
</organism>
<dbReference type="AlphaFoldDB" id="A0A4S2MPV8"/>
<name>A0A4S2MPV8_9PEZI</name>
<proteinExistence type="predicted"/>
<gene>
    <name evidence="1" type="ORF">EX30DRAFT_342520</name>
</gene>
<dbReference type="Proteomes" id="UP000298138">
    <property type="component" value="Unassembled WGS sequence"/>
</dbReference>
<protein>
    <submittedName>
        <fullName evidence="1">Uncharacterized protein</fullName>
    </submittedName>
</protein>
<dbReference type="InParanoid" id="A0A4S2MPV8"/>
<keyword evidence="2" id="KW-1185">Reference proteome</keyword>
<accession>A0A4S2MPV8</accession>
<evidence type="ECO:0000313" key="1">
    <source>
        <dbReference type="EMBL" id="TGZ79221.1"/>
    </source>
</evidence>
<dbReference type="EMBL" id="ML220133">
    <property type="protein sequence ID" value="TGZ79221.1"/>
    <property type="molecule type" value="Genomic_DNA"/>
</dbReference>
<reference evidence="1 2" key="1">
    <citation type="submission" date="2019-04" db="EMBL/GenBank/DDBJ databases">
        <title>Comparative genomics and transcriptomics to analyze fruiting body development in filamentous ascomycetes.</title>
        <authorList>
            <consortium name="DOE Joint Genome Institute"/>
            <person name="Lutkenhaus R."/>
            <person name="Traeger S."/>
            <person name="Breuer J."/>
            <person name="Kuo A."/>
            <person name="Lipzen A."/>
            <person name="Pangilinan J."/>
            <person name="Dilworth D."/>
            <person name="Sandor L."/>
            <person name="Poggeler S."/>
            <person name="Barry K."/>
            <person name="Grigoriev I.V."/>
            <person name="Nowrousian M."/>
        </authorList>
    </citation>
    <scope>NUCLEOTIDE SEQUENCE [LARGE SCALE GENOMIC DNA]</scope>
    <source>
        <strain evidence="1 2">CBS 389.68</strain>
    </source>
</reference>